<keyword evidence="4" id="KW-1185">Reference proteome</keyword>
<dbReference type="PANTHER" id="PTHR11360:SF93">
    <property type="entry name" value="MONOCARBOXYLATE TRANSPORTER 7-LIKE PROTEIN"/>
    <property type="match status" value="1"/>
</dbReference>
<dbReference type="Proteomes" id="UP000807504">
    <property type="component" value="Unassembled WGS sequence"/>
</dbReference>
<sequence length="415" mass="45554">MSVTGNIENFNRAQCHKFLAGPGQPLHRLGESGYGKRGRNRPWQSRLEEEDNKQELRGNLSVSDWCLQIPLLSAVGLEEDLILLLQFHLGISFSIGSGIFGILLVKKNAECIIGRQYLCQTAMVIMGLGLMSVSAAQGYYGFVLFAWMYGIPCGGLHYSLKMLVFEKIRAKSFSRAWAYVEWAQSIPVLIGIPVAGYISESAGSRSGFYFSAAFSFTGAAALFLNRLTSRSPLGRKRGQGSCSTCTSQTASCYISESAAPDQDSTSRLPSPSPEQRPCSSIASPPAPHWAEKGARDLAVPALPKQPPVAARRSSISPATKVLREHPEPQDEVGNHWENDPNEFEENVDFDMIDDNVVICYDNGRPTNNKVVVVEDHKIINRYGCGHIEEEIDPGALQLAVPKRQMTIIEEVTSSV</sequence>
<feature type="transmembrane region" description="Helical" evidence="2">
    <location>
        <begin position="142"/>
        <end position="164"/>
    </location>
</feature>
<dbReference type="PANTHER" id="PTHR11360">
    <property type="entry name" value="MONOCARBOXYLATE TRANSPORTER"/>
    <property type="match status" value="1"/>
</dbReference>
<feature type="transmembrane region" description="Helical" evidence="2">
    <location>
        <begin position="176"/>
        <end position="196"/>
    </location>
</feature>
<keyword evidence="2" id="KW-0812">Transmembrane</keyword>
<feature type="region of interest" description="Disordered" evidence="1">
    <location>
        <begin position="305"/>
        <end position="339"/>
    </location>
</feature>
<organism evidence="3 4">
    <name type="scientific">Argiope bruennichi</name>
    <name type="common">Wasp spider</name>
    <name type="synonym">Aranea bruennichi</name>
    <dbReference type="NCBI Taxonomy" id="94029"/>
    <lineage>
        <taxon>Eukaryota</taxon>
        <taxon>Metazoa</taxon>
        <taxon>Ecdysozoa</taxon>
        <taxon>Arthropoda</taxon>
        <taxon>Chelicerata</taxon>
        <taxon>Arachnida</taxon>
        <taxon>Araneae</taxon>
        <taxon>Araneomorphae</taxon>
        <taxon>Entelegynae</taxon>
        <taxon>Araneoidea</taxon>
        <taxon>Araneidae</taxon>
        <taxon>Argiope</taxon>
    </lineage>
</organism>
<evidence type="ECO:0000256" key="1">
    <source>
        <dbReference type="SAM" id="MobiDB-lite"/>
    </source>
</evidence>
<dbReference type="InterPro" id="IPR036259">
    <property type="entry name" value="MFS_trans_sf"/>
</dbReference>
<feature type="transmembrane region" description="Helical" evidence="2">
    <location>
        <begin position="208"/>
        <end position="227"/>
    </location>
</feature>
<evidence type="ECO:0000256" key="2">
    <source>
        <dbReference type="SAM" id="Phobius"/>
    </source>
</evidence>
<keyword evidence="2" id="KW-1133">Transmembrane helix</keyword>
<dbReference type="InterPro" id="IPR050327">
    <property type="entry name" value="Proton-linked_MCT"/>
</dbReference>
<evidence type="ECO:0000313" key="3">
    <source>
        <dbReference type="EMBL" id="KAF8777982.1"/>
    </source>
</evidence>
<proteinExistence type="predicted"/>
<dbReference type="AlphaFoldDB" id="A0A8T0EQ08"/>
<feature type="region of interest" description="Disordered" evidence="1">
    <location>
        <begin position="24"/>
        <end position="48"/>
    </location>
</feature>
<reference evidence="3" key="1">
    <citation type="journal article" date="2020" name="bioRxiv">
        <title>Chromosome-level reference genome of the European wasp spider Argiope bruennichi: a resource for studies on range expansion and evolutionary adaptation.</title>
        <authorList>
            <person name="Sheffer M.M."/>
            <person name="Hoppe A."/>
            <person name="Krehenwinkel H."/>
            <person name="Uhl G."/>
            <person name="Kuss A.W."/>
            <person name="Jensen L."/>
            <person name="Jensen C."/>
            <person name="Gillespie R.G."/>
            <person name="Hoff K.J."/>
            <person name="Prost S."/>
        </authorList>
    </citation>
    <scope>NUCLEOTIDE SEQUENCE</scope>
</reference>
<evidence type="ECO:0000313" key="4">
    <source>
        <dbReference type="Proteomes" id="UP000807504"/>
    </source>
</evidence>
<dbReference type="InterPro" id="IPR011701">
    <property type="entry name" value="MFS"/>
</dbReference>
<feature type="compositionally biased region" description="Basic and acidic residues" evidence="1">
    <location>
        <begin position="321"/>
        <end position="338"/>
    </location>
</feature>
<gene>
    <name evidence="3" type="ORF">HNY73_014759</name>
</gene>
<dbReference type="SUPFAM" id="SSF103473">
    <property type="entry name" value="MFS general substrate transporter"/>
    <property type="match status" value="1"/>
</dbReference>
<dbReference type="Gene3D" id="1.20.1250.20">
    <property type="entry name" value="MFS general substrate transporter like domains"/>
    <property type="match status" value="1"/>
</dbReference>
<name>A0A8T0EQ08_ARGBR</name>
<protein>
    <submittedName>
        <fullName evidence="3">Uncharacterized protein</fullName>
    </submittedName>
</protein>
<feature type="transmembrane region" description="Helical" evidence="2">
    <location>
        <begin position="81"/>
        <end position="105"/>
    </location>
</feature>
<keyword evidence="2" id="KW-0472">Membrane</keyword>
<dbReference type="EMBL" id="JABXBU010002072">
    <property type="protein sequence ID" value="KAF8777982.1"/>
    <property type="molecule type" value="Genomic_DNA"/>
</dbReference>
<dbReference type="Pfam" id="PF07690">
    <property type="entry name" value="MFS_1"/>
    <property type="match status" value="1"/>
</dbReference>
<reference evidence="3" key="2">
    <citation type="submission" date="2020-06" db="EMBL/GenBank/DDBJ databases">
        <authorList>
            <person name="Sheffer M."/>
        </authorList>
    </citation>
    <scope>NUCLEOTIDE SEQUENCE</scope>
</reference>
<feature type="region of interest" description="Disordered" evidence="1">
    <location>
        <begin position="256"/>
        <end position="290"/>
    </location>
</feature>
<dbReference type="GO" id="GO:0022857">
    <property type="term" value="F:transmembrane transporter activity"/>
    <property type="evidence" value="ECO:0007669"/>
    <property type="project" value="InterPro"/>
</dbReference>
<comment type="caution">
    <text evidence="3">The sequence shown here is derived from an EMBL/GenBank/DDBJ whole genome shotgun (WGS) entry which is preliminary data.</text>
</comment>
<accession>A0A8T0EQ08</accession>
<feature type="transmembrane region" description="Helical" evidence="2">
    <location>
        <begin position="117"/>
        <end position="136"/>
    </location>
</feature>